<name>A0AAV9JRQ9_9PEZI</name>
<sequence length="337" mass="35995">MGGGKDVSAKQKLAARSRRSRRIEPTFSRSRQHHANKPSSAAQAVQYAAADAPPRAEINHNRPTIRPATSHKEVEREPALDVDPDAALMARARRAIAGVAYGSTGFVASRETRKKCPAAAVSQQGAGMSSQKRRRLAPFGNDAEDTLLDHSQHDIPPSSGTVYGSGTTRLDTPHETATALLETEPAAAVAPLTGIAKAQGAISARSTTDTDAVQAGSKGRAKASKGVRLTVIVAPLHLVREIIADTARDAQARHSFDIITPVETLFHHLERLASALPKLPRKQPDLPAPTPLTKHQRFMQDWRASRAAWEKKKEAAATAQATAESTAGVPESETLVD</sequence>
<feature type="region of interest" description="Disordered" evidence="1">
    <location>
        <begin position="1"/>
        <end position="78"/>
    </location>
</feature>
<gene>
    <name evidence="2" type="ORF">LTR36_010024</name>
</gene>
<evidence type="ECO:0000313" key="3">
    <source>
        <dbReference type="Proteomes" id="UP001324427"/>
    </source>
</evidence>
<evidence type="ECO:0000256" key="1">
    <source>
        <dbReference type="SAM" id="MobiDB-lite"/>
    </source>
</evidence>
<reference evidence="2 3" key="1">
    <citation type="submission" date="2021-11" db="EMBL/GenBank/DDBJ databases">
        <title>Black yeast isolated from Biological Soil Crust.</title>
        <authorList>
            <person name="Kurbessoian T."/>
        </authorList>
    </citation>
    <scope>NUCLEOTIDE SEQUENCE [LARGE SCALE GENOMIC DNA]</scope>
    <source>
        <strain evidence="2 3">CCFEE 5522</strain>
    </source>
</reference>
<protein>
    <submittedName>
        <fullName evidence="2">Uncharacterized protein</fullName>
    </submittedName>
</protein>
<feature type="region of interest" description="Disordered" evidence="1">
    <location>
        <begin position="303"/>
        <end position="337"/>
    </location>
</feature>
<proteinExistence type="predicted"/>
<keyword evidence="3" id="KW-1185">Reference proteome</keyword>
<accession>A0AAV9JRQ9</accession>
<feature type="compositionally biased region" description="Low complexity" evidence="1">
    <location>
        <begin position="41"/>
        <end position="56"/>
    </location>
</feature>
<feature type="region of interest" description="Disordered" evidence="1">
    <location>
        <begin position="144"/>
        <end position="164"/>
    </location>
</feature>
<dbReference type="EMBL" id="JAVFHQ010000008">
    <property type="protein sequence ID" value="KAK4548155.1"/>
    <property type="molecule type" value="Genomic_DNA"/>
</dbReference>
<comment type="caution">
    <text evidence="2">The sequence shown here is derived from an EMBL/GenBank/DDBJ whole genome shotgun (WGS) entry which is preliminary data.</text>
</comment>
<dbReference type="Proteomes" id="UP001324427">
    <property type="component" value="Unassembled WGS sequence"/>
</dbReference>
<evidence type="ECO:0000313" key="2">
    <source>
        <dbReference type="EMBL" id="KAK4548155.1"/>
    </source>
</evidence>
<feature type="compositionally biased region" description="Low complexity" evidence="1">
    <location>
        <begin position="316"/>
        <end position="327"/>
    </location>
</feature>
<dbReference type="AlphaFoldDB" id="A0AAV9JRQ9"/>
<feature type="region of interest" description="Disordered" evidence="1">
    <location>
        <begin position="278"/>
        <end position="297"/>
    </location>
</feature>
<feature type="compositionally biased region" description="Basic and acidic residues" evidence="1">
    <location>
        <begin position="303"/>
        <end position="315"/>
    </location>
</feature>
<organism evidence="2 3">
    <name type="scientific">Oleoguttula mirabilis</name>
    <dbReference type="NCBI Taxonomy" id="1507867"/>
    <lineage>
        <taxon>Eukaryota</taxon>
        <taxon>Fungi</taxon>
        <taxon>Dikarya</taxon>
        <taxon>Ascomycota</taxon>
        <taxon>Pezizomycotina</taxon>
        <taxon>Dothideomycetes</taxon>
        <taxon>Dothideomycetidae</taxon>
        <taxon>Mycosphaerellales</taxon>
        <taxon>Teratosphaeriaceae</taxon>
        <taxon>Oleoguttula</taxon>
    </lineage>
</organism>